<feature type="non-terminal residue" evidence="2">
    <location>
        <position position="187"/>
    </location>
</feature>
<proteinExistence type="predicted"/>
<dbReference type="Proteomes" id="UP001054945">
    <property type="component" value="Unassembled WGS sequence"/>
</dbReference>
<accession>A0AAV4M4H2</accession>
<dbReference type="EMBL" id="BPLR01001818">
    <property type="protein sequence ID" value="GIX66755.1"/>
    <property type="molecule type" value="Genomic_DNA"/>
</dbReference>
<keyword evidence="1" id="KW-0175">Coiled coil</keyword>
<feature type="coiled-coil region" evidence="1">
    <location>
        <begin position="87"/>
        <end position="163"/>
    </location>
</feature>
<organism evidence="2 3">
    <name type="scientific">Caerostris extrusa</name>
    <name type="common">Bark spider</name>
    <name type="synonym">Caerostris bankana</name>
    <dbReference type="NCBI Taxonomy" id="172846"/>
    <lineage>
        <taxon>Eukaryota</taxon>
        <taxon>Metazoa</taxon>
        <taxon>Ecdysozoa</taxon>
        <taxon>Arthropoda</taxon>
        <taxon>Chelicerata</taxon>
        <taxon>Arachnida</taxon>
        <taxon>Araneae</taxon>
        <taxon>Araneomorphae</taxon>
        <taxon>Entelegynae</taxon>
        <taxon>Araneoidea</taxon>
        <taxon>Araneidae</taxon>
        <taxon>Caerostris</taxon>
    </lineage>
</organism>
<protein>
    <submittedName>
        <fullName evidence="2">Uncharacterized protein</fullName>
    </submittedName>
</protein>
<name>A0AAV4M4H2_CAEEX</name>
<evidence type="ECO:0000313" key="3">
    <source>
        <dbReference type="Proteomes" id="UP001054945"/>
    </source>
</evidence>
<dbReference type="AlphaFoldDB" id="A0AAV4M4H2"/>
<gene>
    <name evidence="2" type="ORF">CEXT_140201</name>
</gene>
<comment type="caution">
    <text evidence="2">The sequence shown here is derived from an EMBL/GenBank/DDBJ whole genome shotgun (WGS) entry which is preliminary data.</text>
</comment>
<evidence type="ECO:0000313" key="2">
    <source>
        <dbReference type="EMBL" id="GIX66755.1"/>
    </source>
</evidence>
<keyword evidence="3" id="KW-1185">Reference proteome</keyword>
<reference evidence="2 3" key="1">
    <citation type="submission" date="2021-06" db="EMBL/GenBank/DDBJ databases">
        <title>Caerostris extrusa draft genome.</title>
        <authorList>
            <person name="Kono N."/>
            <person name="Arakawa K."/>
        </authorList>
    </citation>
    <scope>NUCLEOTIDE SEQUENCE [LARGE SCALE GENOMIC DNA]</scope>
</reference>
<evidence type="ECO:0000256" key="1">
    <source>
        <dbReference type="SAM" id="Coils"/>
    </source>
</evidence>
<sequence>MCHSSTCIWDIQSSFSISLSEHCEHSIWCFAKGNFYIYTAACYSGTQKLFLLFLVKYLNYYNNLIKSLHSLQNMNATFLNGCAETSIEELSHKNDILKKQNNELLKKYAAKEEEQSKTAEQLARTLMESYKYKQEIDKLTSTCEQLQKEKVNLEIQVKHYEAQLFQYKQLAFDSKKDAGKIFELKNS</sequence>